<dbReference type="RefSeq" id="WP_150078845.1">
    <property type="nucleotide sequence ID" value="NZ_VWOX01000015.1"/>
</dbReference>
<proteinExistence type="predicted"/>
<dbReference type="Pfam" id="PF07883">
    <property type="entry name" value="Cupin_2"/>
    <property type="match status" value="1"/>
</dbReference>
<dbReference type="InterPro" id="IPR014710">
    <property type="entry name" value="RmlC-like_jellyroll"/>
</dbReference>
<keyword evidence="3" id="KW-1185">Reference proteome</keyword>
<sequence>MSESGPEIIDLASLPGVACPCGTARRGFADRADFAGTIHLTEIDRAAKTHYHQQHTEVYVVLECDAEAAIELDGKRHPVSPKTSILIPPGTRHRAVGRMQVLIVCLPKFDPDDEHFD</sequence>
<dbReference type="CDD" id="cd20295">
    <property type="entry name" value="cupin_Pac13-like"/>
    <property type="match status" value="1"/>
</dbReference>
<dbReference type="SUPFAM" id="SSF51182">
    <property type="entry name" value="RmlC-like cupins"/>
    <property type="match status" value="1"/>
</dbReference>
<protein>
    <submittedName>
        <fullName evidence="2">Cupin domain-containing protein</fullName>
    </submittedName>
</protein>
<accession>A0A5M6D188</accession>
<name>A0A5M6D188_9BACT</name>
<dbReference type="Gene3D" id="2.60.120.10">
    <property type="entry name" value="Jelly Rolls"/>
    <property type="match status" value="1"/>
</dbReference>
<evidence type="ECO:0000313" key="2">
    <source>
        <dbReference type="EMBL" id="KAA5540052.1"/>
    </source>
</evidence>
<reference evidence="2 3" key="1">
    <citation type="submission" date="2019-08" db="EMBL/GenBank/DDBJ databases">
        <authorList>
            <person name="Dhanesh K."/>
            <person name="Kumar G."/>
            <person name="Sasikala C."/>
            <person name="Venkata Ramana C."/>
        </authorList>
    </citation>
    <scope>NUCLEOTIDE SEQUENCE [LARGE SCALE GENOMIC DNA]</scope>
    <source>
        <strain evidence="2 3">JC645</strain>
    </source>
</reference>
<feature type="domain" description="Cupin type-2" evidence="1">
    <location>
        <begin position="46"/>
        <end position="95"/>
    </location>
</feature>
<gene>
    <name evidence="2" type="ORF">FYK55_22320</name>
</gene>
<comment type="caution">
    <text evidence="2">The sequence shown here is derived from an EMBL/GenBank/DDBJ whole genome shotgun (WGS) entry which is preliminary data.</text>
</comment>
<dbReference type="AlphaFoldDB" id="A0A5M6D188"/>
<dbReference type="InterPro" id="IPR013096">
    <property type="entry name" value="Cupin_2"/>
</dbReference>
<organism evidence="2 3">
    <name type="scientific">Roseiconus nitratireducens</name>
    <dbReference type="NCBI Taxonomy" id="2605748"/>
    <lineage>
        <taxon>Bacteria</taxon>
        <taxon>Pseudomonadati</taxon>
        <taxon>Planctomycetota</taxon>
        <taxon>Planctomycetia</taxon>
        <taxon>Pirellulales</taxon>
        <taxon>Pirellulaceae</taxon>
        <taxon>Roseiconus</taxon>
    </lineage>
</organism>
<dbReference type="Proteomes" id="UP000324479">
    <property type="component" value="Unassembled WGS sequence"/>
</dbReference>
<dbReference type="InterPro" id="IPR011051">
    <property type="entry name" value="RmlC_Cupin_sf"/>
</dbReference>
<dbReference type="EMBL" id="VWOX01000015">
    <property type="protein sequence ID" value="KAA5540052.1"/>
    <property type="molecule type" value="Genomic_DNA"/>
</dbReference>
<evidence type="ECO:0000259" key="1">
    <source>
        <dbReference type="Pfam" id="PF07883"/>
    </source>
</evidence>
<evidence type="ECO:0000313" key="3">
    <source>
        <dbReference type="Proteomes" id="UP000324479"/>
    </source>
</evidence>